<dbReference type="Proteomes" id="UP000295325">
    <property type="component" value="Unassembled WGS sequence"/>
</dbReference>
<evidence type="ECO:0000313" key="3">
    <source>
        <dbReference type="EMBL" id="TDT56517.1"/>
    </source>
</evidence>
<dbReference type="SUPFAM" id="SSF63520">
    <property type="entry name" value="PTS-regulatory domain, PRD"/>
    <property type="match status" value="2"/>
</dbReference>
<dbReference type="InterPro" id="IPR036634">
    <property type="entry name" value="PRD_sf"/>
</dbReference>
<name>A0A4V3ETK7_9CLOT</name>
<dbReference type="SMART" id="SM01061">
    <property type="entry name" value="CAT_RBD"/>
    <property type="match status" value="1"/>
</dbReference>
<evidence type="ECO:0000313" key="4">
    <source>
        <dbReference type="Proteomes" id="UP000295325"/>
    </source>
</evidence>
<dbReference type="OrthoDB" id="9813552at2"/>
<dbReference type="Gene3D" id="2.30.24.10">
    <property type="entry name" value="CAT RNA-binding domain"/>
    <property type="match status" value="1"/>
</dbReference>
<evidence type="ECO:0000259" key="2">
    <source>
        <dbReference type="PROSITE" id="PS51372"/>
    </source>
</evidence>
<dbReference type="InterPro" id="IPR036650">
    <property type="entry name" value="CAT_RNA-bd_dom_sf"/>
</dbReference>
<dbReference type="RefSeq" id="WP_133628406.1">
    <property type="nucleotide sequence ID" value="NZ_SOAZ01000013.1"/>
</dbReference>
<organism evidence="3 4">
    <name type="scientific">Fonticella tunisiensis</name>
    <dbReference type="NCBI Taxonomy" id="1096341"/>
    <lineage>
        <taxon>Bacteria</taxon>
        <taxon>Bacillati</taxon>
        <taxon>Bacillota</taxon>
        <taxon>Clostridia</taxon>
        <taxon>Eubacteriales</taxon>
        <taxon>Clostridiaceae</taxon>
        <taxon>Fonticella</taxon>
    </lineage>
</organism>
<gene>
    <name evidence="3" type="ORF">EDD71_11361</name>
</gene>
<dbReference type="Gene3D" id="1.10.1790.10">
    <property type="entry name" value="PRD domain"/>
    <property type="match status" value="2"/>
</dbReference>
<accession>A0A4V3ETK7</accession>
<keyword evidence="1" id="KW-0677">Repeat</keyword>
<dbReference type="SUPFAM" id="SSF50151">
    <property type="entry name" value="SacY-like RNA-binding domain"/>
    <property type="match status" value="1"/>
</dbReference>
<protein>
    <submittedName>
        <fullName evidence="3">BglG family transcriptional antiterminator</fullName>
    </submittedName>
</protein>
<dbReference type="PANTHER" id="PTHR30185:SF16">
    <property type="entry name" value="PROTEIN GLCT"/>
    <property type="match status" value="1"/>
</dbReference>
<proteinExistence type="predicted"/>
<comment type="caution">
    <text evidence="3">The sequence shown here is derived from an EMBL/GenBank/DDBJ whole genome shotgun (WGS) entry which is preliminary data.</text>
</comment>
<dbReference type="InterPro" id="IPR050661">
    <property type="entry name" value="BglG_antiterminators"/>
</dbReference>
<feature type="domain" description="PRD" evidence="2">
    <location>
        <begin position="175"/>
        <end position="278"/>
    </location>
</feature>
<dbReference type="Pfam" id="PF03123">
    <property type="entry name" value="CAT_RBD"/>
    <property type="match status" value="1"/>
</dbReference>
<dbReference type="PROSITE" id="PS51372">
    <property type="entry name" value="PRD_2"/>
    <property type="match status" value="2"/>
</dbReference>
<dbReference type="PANTHER" id="PTHR30185">
    <property type="entry name" value="CRYPTIC BETA-GLUCOSIDE BGL OPERON ANTITERMINATOR"/>
    <property type="match status" value="1"/>
</dbReference>
<dbReference type="GO" id="GO:0003723">
    <property type="term" value="F:RNA binding"/>
    <property type="evidence" value="ECO:0007669"/>
    <property type="project" value="InterPro"/>
</dbReference>
<dbReference type="AlphaFoldDB" id="A0A4V3ETK7"/>
<dbReference type="Pfam" id="PF00874">
    <property type="entry name" value="PRD"/>
    <property type="match status" value="2"/>
</dbReference>
<sequence>MTGKYIINKVLSNNVVISEKEDKLYVLLGKGIGFGRKKGDIIDDEKLIEKKFAAIEGEDREDYRRILKDIDKDIIAVSEEIIALAINRFGERLNSHIHVALADHLNFSINRLKEGIDIVNPFLFEIKAMYPDEYSIAQSAVELINKRLNIKLPESEIGFIALHIHSARVNQRVTDSLKYTELVKEVIDFIQKETGVSLNQKSFDYARLISHLKYSLYRIESGKTLKNILLSSVKRRLRDEYKLATKVCCYISEKLHKEVSEDEIGYIALHLNRLKNNA</sequence>
<evidence type="ECO:0000256" key="1">
    <source>
        <dbReference type="ARBA" id="ARBA00022737"/>
    </source>
</evidence>
<feature type="domain" description="PRD" evidence="2">
    <location>
        <begin position="69"/>
        <end position="174"/>
    </location>
</feature>
<dbReference type="GO" id="GO:0006355">
    <property type="term" value="P:regulation of DNA-templated transcription"/>
    <property type="evidence" value="ECO:0007669"/>
    <property type="project" value="InterPro"/>
</dbReference>
<dbReference type="EMBL" id="SOAZ01000013">
    <property type="protein sequence ID" value="TDT56517.1"/>
    <property type="molecule type" value="Genomic_DNA"/>
</dbReference>
<dbReference type="InterPro" id="IPR011608">
    <property type="entry name" value="PRD"/>
</dbReference>
<keyword evidence="4" id="KW-1185">Reference proteome</keyword>
<dbReference type="InterPro" id="IPR004341">
    <property type="entry name" value="CAT_RNA-bd_dom"/>
</dbReference>
<reference evidence="3 4" key="1">
    <citation type="submission" date="2019-03" db="EMBL/GenBank/DDBJ databases">
        <title>Genomic Encyclopedia of Type Strains, Phase IV (KMG-IV): sequencing the most valuable type-strain genomes for metagenomic binning, comparative biology and taxonomic classification.</title>
        <authorList>
            <person name="Goeker M."/>
        </authorList>
    </citation>
    <scope>NUCLEOTIDE SEQUENCE [LARGE SCALE GENOMIC DNA]</scope>
    <source>
        <strain evidence="3 4">DSM 24455</strain>
    </source>
</reference>